<dbReference type="AlphaFoldDB" id="A0A4S3PUP2"/>
<gene>
    <name evidence="5" type="ORF">E1I69_08515</name>
</gene>
<keyword evidence="2" id="KW-0378">Hydrolase</keyword>
<keyword evidence="1" id="KW-0540">Nuclease</keyword>
<dbReference type="CDD" id="cd06127">
    <property type="entry name" value="DEDDh"/>
    <property type="match status" value="1"/>
</dbReference>
<accession>A0A4S3PUP2</accession>
<name>A0A4S3PUP2_9BACI</name>
<dbReference type="PANTHER" id="PTHR30231:SF4">
    <property type="entry name" value="PROTEIN NEN2"/>
    <property type="match status" value="1"/>
</dbReference>
<feature type="domain" description="Exonuclease" evidence="4">
    <location>
        <begin position="58"/>
        <end position="227"/>
    </location>
</feature>
<evidence type="ECO:0000256" key="3">
    <source>
        <dbReference type="ARBA" id="ARBA00022839"/>
    </source>
</evidence>
<reference evidence="5 6" key="1">
    <citation type="journal article" date="2019" name="Indoor Air">
        <title>Impacts of indoor surface finishes on bacterial viability.</title>
        <authorList>
            <person name="Hu J."/>
            <person name="Maamar S.B."/>
            <person name="Glawe A.J."/>
            <person name="Gottel N."/>
            <person name="Gilbert J.A."/>
            <person name="Hartmann E.M."/>
        </authorList>
    </citation>
    <scope>NUCLEOTIDE SEQUENCE [LARGE SCALE GENOMIC DNA]</scope>
    <source>
        <strain evidence="5 6">AF060A6</strain>
    </source>
</reference>
<sequence>MKNNPLLQLIKQFHGKLSSNIYTPLIGKTDPKHLAFLRSLERELEIEKSLYIPLHELNVVVFDFETTGFFPEQGDQILSIGAVKIENGQMNDSKIFYSLVHNNGGLSPDIKKLTGLEEADLKGAPVLSEVLIRFYQFVQSDTLVAHHASHEKKFLHHAHWKAFKKPYKHRIVDTSLVFNIVVPDQTIVSLDDYCAISGIEIRNRHHALGDAIMTAELWQLYIHQLHKEGCYTLQDVYERLAR</sequence>
<keyword evidence="3 5" id="KW-0269">Exonuclease</keyword>
<dbReference type="PANTHER" id="PTHR30231">
    <property type="entry name" value="DNA POLYMERASE III SUBUNIT EPSILON"/>
    <property type="match status" value="1"/>
</dbReference>
<dbReference type="InterPro" id="IPR036397">
    <property type="entry name" value="RNaseH_sf"/>
</dbReference>
<dbReference type="SMART" id="SM00479">
    <property type="entry name" value="EXOIII"/>
    <property type="match status" value="1"/>
</dbReference>
<dbReference type="InterPro" id="IPR012337">
    <property type="entry name" value="RNaseH-like_sf"/>
</dbReference>
<dbReference type="OrthoDB" id="9804290at2"/>
<evidence type="ECO:0000313" key="5">
    <source>
        <dbReference type="EMBL" id="THE13135.1"/>
    </source>
</evidence>
<dbReference type="Gene3D" id="3.30.420.10">
    <property type="entry name" value="Ribonuclease H-like superfamily/Ribonuclease H"/>
    <property type="match status" value="1"/>
</dbReference>
<evidence type="ECO:0000259" key="4">
    <source>
        <dbReference type="SMART" id="SM00479"/>
    </source>
</evidence>
<dbReference type="SUPFAM" id="SSF53098">
    <property type="entry name" value="Ribonuclease H-like"/>
    <property type="match status" value="1"/>
</dbReference>
<evidence type="ECO:0000313" key="6">
    <source>
        <dbReference type="Proteomes" id="UP000306477"/>
    </source>
</evidence>
<dbReference type="FunFam" id="3.30.420.10:FF:000045">
    <property type="entry name" value="3'-5' exonuclease DinG"/>
    <property type="match status" value="1"/>
</dbReference>
<proteinExistence type="predicted"/>
<dbReference type="InterPro" id="IPR013520">
    <property type="entry name" value="Ribonucl_H"/>
</dbReference>
<protein>
    <submittedName>
        <fullName evidence="5">3'-5' exonuclease</fullName>
    </submittedName>
</protein>
<dbReference type="GO" id="GO:0008408">
    <property type="term" value="F:3'-5' exonuclease activity"/>
    <property type="evidence" value="ECO:0007669"/>
    <property type="project" value="TreeGrafter"/>
</dbReference>
<dbReference type="STRING" id="1033734.GCA_000285535_04383"/>
<dbReference type="RefSeq" id="WP_136379186.1">
    <property type="nucleotide sequence ID" value="NZ_SLUB01000011.1"/>
</dbReference>
<dbReference type="GO" id="GO:0005829">
    <property type="term" value="C:cytosol"/>
    <property type="evidence" value="ECO:0007669"/>
    <property type="project" value="TreeGrafter"/>
</dbReference>
<dbReference type="GO" id="GO:0003676">
    <property type="term" value="F:nucleic acid binding"/>
    <property type="evidence" value="ECO:0007669"/>
    <property type="project" value="InterPro"/>
</dbReference>
<dbReference type="Pfam" id="PF00929">
    <property type="entry name" value="RNase_T"/>
    <property type="match status" value="1"/>
</dbReference>
<dbReference type="Proteomes" id="UP000306477">
    <property type="component" value="Unassembled WGS sequence"/>
</dbReference>
<organism evidence="5 6">
    <name type="scientific">Bacillus timonensis</name>
    <dbReference type="NCBI Taxonomy" id="1033734"/>
    <lineage>
        <taxon>Bacteria</taxon>
        <taxon>Bacillati</taxon>
        <taxon>Bacillota</taxon>
        <taxon>Bacilli</taxon>
        <taxon>Bacillales</taxon>
        <taxon>Bacillaceae</taxon>
        <taxon>Bacillus</taxon>
    </lineage>
</organism>
<dbReference type="NCBIfam" id="NF005836">
    <property type="entry name" value="PRK07740.1"/>
    <property type="match status" value="1"/>
</dbReference>
<dbReference type="EMBL" id="SLUB01000011">
    <property type="protein sequence ID" value="THE13135.1"/>
    <property type="molecule type" value="Genomic_DNA"/>
</dbReference>
<keyword evidence="6" id="KW-1185">Reference proteome</keyword>
<evidence type="ECO:0000256" key="2">
    <source>
        <dbReference type="ARBA" id="ARBA00022801"/>
    </source>
</evidence>
<evidence type="ECO:0000256" key="1">
    <source>
        <dbReference type="ARBA" id="ARBA00022722"/>
    </source>
</evidence>
<comment type="caution">
    <text evidence="5">The sequence shown here is derived from an EMBL/GenBank/DDBJ whole genome shotgun (WGS) entry which is preliminary data.</text>
</comment>